<proteinExistence type="predicted"/>
<comment type="caution">
    <text evidence="1">The sequence shown here is derived from an EMBL/GenBank/DDBJ whole genome shotgun (WGS) entry which is preliminary data.</text>
</comment>
<name>A0A9P9DP90_9HYPO</name>
<keyword evidence="2" id="KW-1185">Reference proteome</keyword>
<reference evidence="1" key="1">
    <citation type="journal article" date="2021" name="Nat. Commun.">
        <title>Genetic determinants of endophytism in the Arabidopsis root mycobiome.</title>
        <authorList>
            <person name="Mesny F."/>
            <person name="Miyauchi S."/>
            <person name="Thiergart T."/>
            <person name="Pickel B."/>
            <person name="Atanasova L."/>
            <person name="Karlsson M."/>
            <person name="Huettel B."/>
            <person name="Barry K.W."/>
            <person name="Haridas S."/>
            <person name="Chen C."/>
            <person name="Bauer D."/>
            <person name="Andreopoulos W."/>
            <person name="Pangilinan J."/>
            <person name="LaButti K."/>
            <person name="Riley R."/>
            <person name="Lipzen A."/>
            <person name="Clum A."/>
            <person name="Drula E."/>
            <person name="Henrissat B."/>
            <person name="Kohler A."/>
            <person name="Grigoriev I.V."/>
            <person name="Martin F.M."/>
            <person name="Hacquard S."/>
        </authorList>
    </citation>
    <scope>NUCLEOTIDE SEQUENCE</scope>
    <source>
        <strain evidence="1">MPI-CAGE-AT-0147</strain>
    </source>
</reference>
<sequence length="114" mass="12654">MAPAEGYRGGIDVTLPIAMTIAGRRHVPLGGLVPGAFAQVSEMSTISNAVDTITADRGSYVQIGNNIYGTEDRCLTDLRSTDPRDDKTRIRVRNQPTTSNRWRIQRLQLWVQLN</sequence>
<organism evidence="1 2">
    <name type="scientific">Dactylonectria macrodidyma</name>
    <dbReference type="NCBI Taxonomy" id="307937"/>
    <lineage>
        <taxon>Eukaryota</taxon>
        <taxon>Fungi</taxon>
        <taxon>Dikarya</taxon>
        <taxon>Ascomycota</taxon>
        <taxon>Pezizomycotina</taxon>
        <taxon>Sordariomycetes</taxon>
        <taxon>Hypocreomycetidae</taxon>
        <taxon>Hypocreales</taxon>
        <taxon>Nectriaceae</taxon>
        <taxon>Dactylonectria</taxon>
    </lineage>
</organism>
<dbReference type="Proteomes" id="UP000738349">
    <property type="component" value="Unassembled WGS sequence"/>
</dbReference>
<dbReference type="EMBL" id="JAGMUV010000022">
    <property type="protein sequence ID" value="KAH7124260.1"/>
    <property type="molecule type" value="Genomic_DNA"/>
</dbReference>
<dbReference type="AlphaFoldDB" id="A0A9P9DP90"/>
<evidence type="ECO:0000313" key="1">
    <source>
        <dbReference type="EMBL" id="KAH7124260.1"/>
    </source>
</evidence>
<accession>A0A9P9DP90</accession>
<evidence type="ECO:0000313" key="2">
    <source>
        <dbReference type="Proteomes" id="UP000738349"/>
    </source>
</evidence>
<protein>
    <submittedName>
        <fullName evidence="1">Uncharacterized protein</fullName>
    </submittedName>
</protein>
<gene>
    <name evidence="1" type="ORF">EDB81DRAFT_890359</name>
</gene>